<name>A0A9X3NKQ9_9ACTN</name>
<dbReference type="GO" id="GO:0032259">
    <property type="term" value="P:methylation"/>
    <property type="evidence" value="ECO:0007669"/>
    <property type="project" value="UniProtKB-KW"/>
</dbReference>
<comment type="caution">
    <text evidence="5">The sequence shown here is derived from an EMBL/GenBank/DDBJ whole genome shotgun (WGS) entry which is preliminary data.</text>
</comment>
<dbReference type="SUPFAM" id="SSF53335">
    <property type="entry name" value="S-adenosyl-L-methionine-dependent methyltransferases"/>
    <property type="match status" value="1"/>
</dbReference>
<evidence type="ECO:0000259" key="4">
    <source>
        <dbReference type="Pfam" id="PF13847"/>
    </source>
</evidence>
<keyword evidence="1 5" id="KW-0489">Methyltransferase</keyword>
<proteinExistence type="predicted"/>
<dbReference type="RefSeq" id="WP_270072069.1">
    <property type="nucleotide sequence ID" value="NZ_JAJAQC010000015.1"/>
</dbReference>
<protein>
    <submittedName>
        <fullName evidence="5">Methyltransferase domain-containing protein</fullName>
    </submittedName>
</protein>
<keyword evidence="3" id="KW-0949">S-adenosyl-L-methionine</keyword>
<dbReference type="Gene3D" id="3.40.50.150">
    <property type="entry name" value="Vaccinia Virus protein VP39"/>
    <property type="match status" value="1"/>
</dbReference>
<accession>A0A9X3NKQ9</accession>
<reference evidence="5" key="1">
    <citation type="submission" date="2021-10" db="EMBL/GenBank/DDBJ databases">
        <title>Streptomonospora sp. nov., isolated from mangrove soil.</title>
        <authorList>
            <person name="Chen X."/>
            <person name="Ge X."/>
            <person name="Liu W."/>
        </authorList>
    </citation>
    <scope>NUCLEOTIDE SEQUENCE</scope>
    <source>
        <strain evidence="5">S1-112</strain>
    </source>
</reference>
<keyword evidence="2" id="KW-0808">Transferase</keyword>
<dbReference type="CDD" id="cd02440">
    <property type="entry name" value="AdoMet_MTases"/>
    <property type="match status" value="1"/>
</dbReference>
<dbReference type="PANTHER" id="PTHR43464:SF19">
    <property type="entry name" value="UBIQUINONE BIOSYNTHESIS O-METHYLTRANSFERASE, MITOCHONDRIAL"/>
    <property type="match status" value="1"/>
</dbReference>
<dbReference type="GO" id="GO:0008168">
    <property type="term" value="F:methyltransferase activity"/>
    <property type="evidence" value="ECO:0007669"/>
    <property type="project" value="UniProtKB-KW"/>
</dbReference>
<dbReference type="InterPro" id="IPR025714">
    <property type="entry name" value="Methyltranfer_dom"/>
</dbReference>
<gene>
    <name evidence="5" type="ORF">LG943_10710</name>
</gene>
<evidence type="ECO:0000313" key="6">
    <source>
        <dbReference type="Proteomes" id="UP001140076"/>
    </source>
</evidence>
<feature type="domain" description="Methyltransferase" evidence="4">
    <location>
        <begin position="59"/>
        <end position="169"/>
    </location>
</feature>
<evidence type="ECO:0000256" key="1">
    <source>
        <dbReference type="ARBA" id="ARBA00022603"/>
    </source>
</evidence>
<dbReference type="InterPro" id="IPR029063">
    <property type="entry name" value="SAM-dependent_MTases_sf"/>
</dbReference>
<evidence type="ECO:0000313" key="5">
    <source>
        <dbReference type="EMBL" id="MDA0564790.1"/>
    </source>
</evidence>
<dbReference type="Proteomes" id="UP001140076">
    <property type="component" value="Unassembled WGS sequence"/>
</dbReference>
<dbReference type="PANTHER" id="PTHR43464">
    <property type="entry name" value="METHYLTRANSFERASE"/>
    <property type="match status" value="1"/>
</dbReference>
<evidence type="ECO:0000256" key="2">
    <source>
        <dbReference type="ARBA" id="ARBA00022679"/>
    </source>
</evidence>
<keyword evidence="6" id="KW-1185">Reference proteome</keyword>
<organism evidence="5 6">
    <name type="scientific">Streptomonospora mangrovi</name>
    <dbReference type="NCBI Taxonomy" id="2883123"/>
    <lineage>
        <taxon>Bacteria</taxon>
        <taxon>Bacillati</taxon>
        <taxon>Actinomycetota</taxon>
        <taxon>Actinomycetes</taxon>
        <taxon>Streptosporangiales</taxon>
        <taxon>Nocardiopsidaceae</taxon>
        <taxon>Streptomonospora</taxon>
    </lineage>
</organism>
<evidence type="ECO:0000256" key="3">
    <source>
        <dbReference type="ARBA" id="ARBA00022691"/>
    </source>
</evidence>
<sequence>MTTNADSHNLHDIPNVHNVHQFEAWNGYEGRHWADNRERYDAMVGGLNRPLFRAAAIAPGDRVLDVGCGTGWTTRRAALAAPRGSALGVDLSGPMLERARAVAAEKGIANAAFEQGDAQVHPFTPEGFDTAISRGGMWYFSDPLAACANIAAALRPGGRLAFVTPDAEAADPGGDFPDVFGLMGEYLPERPTFSVEDGRSGAAAMSRAADVRRVLGGAGFASVEVEPLRYTTLLGRTAEDATDFLFAFGPVRHWFGDTDPEAEERARAAVRAALEPCAGPGGVRQPGAMLLVTALRV</sequence>
<dbReference type="EMBL" id="JAJAQC010000015">
    <property type="protein sequence ID" value="MDA0564790.1"/>
    <property type="molecule type" value="Genomic_DNA"/>
</dbReference>
<dbReference type="AlphaFoldDB" id="A0A9X3NKQ9"/>
<dbReference type="Pfam" id="PF13847">
    <property type="entry name" value="Methyltransf_31"/>
    <property type="match status" value="1"/>
</dbReference>